<proteinExistence type="predicted"/>
<dbReference type="Proteomes" id="UP000307440">
    <property type="component" value="Unassembled WGS sequence"/>
</dbReference>
<name>A0A5C3KI73_COPMA</name>
<dbReference type="OrthoDB" id="2881139at2759"/>
<gene>
    <name evidence="2" type="ORF">FA15DRAFT_697269</name>
</gene>
<sequence>MLTISDGADTGGYKSRELGRKEPKPVLKRAYQNTLEMSRQLFVSLVVALLATQKASAVIPVGGLCVGFAGPVNDTCVEGSICCNVSPDRSLCTVIEGKECPSKFIEEGGFCAGIAGPLKDPCVAGTSCCYVSPDNGVDRVGPQAPSGDDQRSRRLSGKGKGKEGVYAGAWLTGLRRRIMSLDMRVST</sequence>
<reference evidence="2 3" key="1">
    <citation type="journal article" date="2019" name="Nat. Ecol. Evol.">
        <title>Megaphylogeny resolves global patterns of mushroom evolution.</title>
        <authorList>
            <person name="Varga T."/>
            <person name="Krizsan K."/>
            <person name="Foldi C."/>
            <person name="Dima B."/>
            <person name="Sanchez-Garcia M."/>
            <person name="Sanchez-Ramirez S."/>
            <person name="Szollosi G.J."/>
            <person name="Szarkandi J.G."/>
            <person name="Papp V."/>
            <person name="Albert L."/>
            <person name="Andreopoulos W."/>
            <person name="Angelini C."/>
            <person name="Antonin V."/>
            <person name="Barry K.W."/>
            <person name="Bougher N.L."/>
            <person name="Buchanan P."/>
            <person name="Buyck B."/>
            <person name="Bense V."/>
            <person name="Catcheside P."/>
            <person name="Chovatia M."/>
            <person name="Cooper J."/>
            <person name="Damon W."/>
            <person name="Desjardin D."/>
            <person name="Finy P."/>
            <person name="Geml J."/>
            <person name="Haridas S."/>
            <person name="Hughes K."/>
            <person name="Justo A."/>
            <person name="Karasinski D."/>
            <person name="Kautmanova I."/>
            <person name="Kiss B."/>
            <person name="Kocsube S."/>
            <person name="Kotiranta H."/>
            <person name="LaButti K.M."/>
            <person name="Lechner B.E."/>
            <person name="Liimatainen K."/>
            <person name="Lipzen A."/>
            <person name="Lukacs Z."/>
            <person name="Mihaltcheva S."/>
            <person name="Morgado L.N."/>
            <person name="Niskanen T."/>
            <person name="Noordeloos M.E."/>
            <person name="Ohm R.A."/>
            <person name="Ortiz-Santana B."/>
            <person name="Ovrebo C."/>
            <person name="Racz N."/>
            <person name="Riley R."/>
            <person name="Savchenko A."/>
            <person name="Shiryaev A."/>
            <person name="Soop K."/>
            <person name="Spirin V."/>
            <person name="Szebenyi C."/>
            <person name="Tomsovsky M."/>
            <person name="Tulloss R.E."/>
            <person name="Uehling J."/>
            <person name="Grigoriev I.V."/>
            <person name="Vagvolgyi C."/>
            <person name="Papp T."/>
            <person name="Martin F.M."/>
            <person name="Miettinen O."/>
            <person name="Hibbett D.S."/>
            <person name="Nagy L.G."/>
        </authorList>
    </citation>
    <scope>NUCLEOTIDE SEQUENCE [LARGE SCALE GENOMIC DNA]</scope>
    <source>
        <strain evidence="2 3">CBS 121175</strain>
    </source>
</reference>
<feature type="region of interest" description="Disordered" evidence="1">
    <location>
        <begin position="140"/>
        <end position="162"/>
    </location>
</feature>
<keyword evidence="3" id="KW-1185">Reference proteome</keyword>
<evidence type="ECO:0000256" key="1">
    <source>
        <dbReference type="SAM" id="MobiDB-lite"/>
    </source>
</evidence>
<protein>
    <submittedName>
        <fullName evidence="2">Uncharacterized protein</fullName>
    </submittedName>
</protein>
<accession>A0A5C3KI73</accession>
<dbReference type="AlphaFoldDB" id="A0A5C3KI73"/>
<organism evidence="2 3">
    <name type="scientific">Coprinopsis marcescibilis</name>
    <name type="common">Agaric fungus</name>
    <name type="synonym">Psathyrella marcescibilis</name>
    <dbReference type="NCBI Taxonomy" id="230819"/>
    <lineage>
        <taxon>Eukaryota</taxon>
        <taxon>Fungi</taxon>
        <taxon>Dikarya</taxon>
        <taxon>Basidiomycota</taxon>
        <taxon>Agaricomycotina</taxon>
        <taxon>Agaricomycetes</taxon>
        <taxon>Agaricomycetidae</taxon>
        <taxon>Agaricales</taxon>
        <taxon>Agaricineae</taxon>
        <taxon>Psathyrellaceae</taxon>
        <taxon>Coprinopsis</taxon>
    </lineage>
</organism>
<evidence type="ECO:0000313" key="3">
    <source>
        <dbReference type="Proteomes" id="UP000307440"/>
    </source>
</evidence>
<evidence type="ECO:0000313" key="2">
    <source>
        <dbReference type="EMBL" id="TFK19876.1"/>
    </source>
</evidence>
<dbReference type="EMBL" id="ML210321">
    <property type="protein sequence ID" value="TFK19876.1"/>
    <property type="molecule type" value="Genomic_DNA"/>
</dbReference>